<dbReference type="EMBL" id="BLXX01000025">
    <property type="protein sequence ID" value="GFO62048.1"/>
    <property type="molecule type" value="Genomic_DNA"/>
</dbReference>
<gene>
    <name evidence="1" type="ORF">GMST_43730</name>
</gene>
<sequence>MYPTFAETVTGTRALVVKLVYTTLPAVVWVALLRTFSVPPEVLSFVCNCHVVAAQEYRTPTDSKQMRIDSTLFNINAPLVLVKDSQR</sequence>
<keyword evidence="2" id="KW-1185">Reference proteome</keyword>
<name>A0A6V8MPS1_9BACT</name>
<dbReference type="Proteomes" id="UP000556026">
    <property type="component" value="Unassembled WGS sequence"/>
</dbReference>
<accession>A0A6V8MPS1</accession>
<comment type="caution">
    <text evidence="1">The sequence shown here is derived from an EMBL/GenBank/DDBJ whole genome shotgun (WGS) entry which is preliminary data.</text>
</comment>
<dbReference type="AlphaFoldDB" id="A0A6V8MPS1"/>
<protein>
    <submittedName>
        <fullName evidence="1">Uncharacterized protein</fullName>
    </submittedName>
</protein>
<evidence type="ECO:0000313" key="1">
    <source>
        <dbReference type="EMBL" id="GFO62048.1"/>
    </source>
</evidence>
<reference evidence="2" key="1">
    <citation type="submission" date="2020-06" db="EMBL/GenBank/DDBJ databases">
        <title>Draft genomic sequence of Geomonas sp. Red330.</title>
        <authorList>
            <person name="Itoh H."/>
            <person name="Zhenxing X."/>
            <person name="Ushijima N."/>
            <person name="Masuda Y."/>
            <person name="Shiratori Y."/>
            <person name="Senoo K."/>
        </authorList>
    </citation>
    <scope>NUCLEOTIDE SEQUENCE [LARGE SCALE GENOMIC DNA]</scope>
    <source>
        <strain evidence="2">Red330</strain>
    </source>
</reference>
<proteinExistence type="predicted"/>
<evidence type="ECO:0000313" key="2">
    <source>
        <dbReference type="Proteomes" id="UP000556026"/>
    </source>
</evidence>
<organism evidence="1 2">
    <name type="scientific">Geomonas silvestris</name>
    <dbReference type="NCBI Taxonomy" id="2740184"/>
    <lineage>
        <taxon>Bacteria</taxon>
        <taxon>Pseudomonadati</taxon>
        <taxon>Thermodesulfobacteriota</taxon>
        <taxon>Desulfuromonadia</taxon>
        <taxon>Geobacterales</taxon>
        <taxon>Geobacteraceae</taxon>
        <taxon>Geomonas</taxon>
    </lineage>
</organism>